<dbReference type="STRING" id="45076.Lwor_1765"/>
<sequence>MSLRSHIYKLVIGCFFSVLLVFPLFTFAKSGCCSHHGGVAGCNSSTGFYHCVDGTDSPSCTCGYSTQDNSIKYNPFNANTNNNISSPSPTITIGPMTVYKWTDKKGVVNYSDRPPW</sequence>
<comment type="caution">
    <text evidence="2">The sequence shown here is derived from an EMBL/GenBank/DDBJ whole genome shotgun (WGS) entry which is preliminary data.</text>
</comment>
<name>A0A0W1A9C4_9GAMM</name>
<evidence type="ECO:0000313" key="2">
    <source>
        <dbReference type="EMBL" id="KTD77883.1"/>
    </source>
</evidence>
<accession>A0A0W1A9C4</accession>
<dbReference type="PATRIC" id="fig|45076.6.peg.1916"/>
<organism evidence="2 3">
    <name type="scientific">Legionella worsleiensis</name>
    <dbReference type="NCBI Taxonomy" id="45076"/>
    <lineage>
        <taxon>Bacteria</taxon>
        <taxon>Pseudomonadati</taxon>
        <taxon>Pseudomonadota</taxon>
        <taxon>Gammaproteobacteria</taxon>
        <taxon>Legionellales</taxon>
        <taxon>Legionellaceae</taxon>
        <taxon>Legionella</taxon>
    </lineage>
</organism>
<feature type="domain" description="DUF4124" evidence="1">
    <location>
        <begin position="97"/>
        <end position="114"/>
    </location>
</feature>
<dbReference type="AlphaFoldDB" id="A0A0W1A9C4"/>
<dbReference type="Proteomes" id="UP000054662">
    <property type="component" value="Unassembled WGS sequence"/>
</dbReference>
<dbReference type="InterPro" id="IPR025392">
    <property type="entry name" value="DUF4124"/>
</dbReference>
<dbReference type="Pfam" id="PF13511">
    <property type="entry name" value="DUF4124"/>
    <property type="match status" value="1"/>
</dbReference>
<evidence type="ECO:0000313" key="3">
    <source>
        <dbReference type="Proteomes" id="UP000054662"/>
    </source>
</evidence>
<reference evidence="2 3" key="1">
    <citation type="submission" date="2015-11" db="EMBL/GenBank/DDBJ databases">
        <title>Genomic analysis of 38 Legionella species identifies large and diverse effector repertoires.</title>
        <authorList>
            <person name="Burstein D."/>
            <person name="Amaro F."/>
            <person name="Zusman T."/>
            <person name="Lifshitz Z."/>
            <person name="Cohen O."/>
            <person name="Gilbert J.A."/>
            <person name="Pupko T."/>
            <person name="Shuman H.A."/>
            <person name="Segal G."/>
        </authorList>
    </citation>
    <scope>NUCLEOTIDE SEQUENCE [LARGE SCALE GENOMIC DNA]</scope>
    <source>
        <strain evidence="2 3">ATCC 49508</strain>
    </source>
</reference>
<protein>
    <recommendedName>
        <fullName evidence="1">DUF4124 domain-containing protein</fullName>
    </recommendedName>
</protein>
<gene>
    <name evidence="2" type="ORF">Lwor_1765</name>
</gene>
<keyword evidence="3" id="KW-1185">Reference proteome</keyword>
<dbReference type="EMBL" id="LNZC01000022">
    <property type="protein sequence ID" value="KTD77883.1"/>
    <property type="molecule type" value="Genomic_DNA"/>
</dbReference>
<evidence type="ECO:0000259" key="1">
    <source>
        <dbReference type="Pfam" id="PF13511"/>
    </source>
</evidence>
<proteinExistence type="predicted"/>